<comment type="similarity">
    <text evidence="1">Belongs to the ADP-ribosylglycohydrolase family.</text>
</comment>
<dbReference type="EMBL" id="JBHSDK010000018">
    <property type="protein sequence ID" value="MFC4336296.1"/>
    <property type="molecule type" value="Genomic_DNA"/>
</dbReference>
<evidence type="ECO:0000256" key="1">
    <source>
        <dbReference type="ARBA" id="ARBA00010702"/>
    </source>
</evidence>
<evidence type="ECO:0000313" key="3">
    <source>
        <dbReference type="EMBL" id="MFC4336296.1"/>
    </source>
</evidence>
<dbReference type="InterPro" id="IPR005502">
    <property type="entry name" value="Ribosyl_crysJ1"/>
</dbReference>
<dbReference type="RefSeq" id="WP_380622071.1">
    <property type="nucleotide sequence ID" value="NZ_JBHSDK010000018.1"/>
</dbReference>
<sequence length="319" mass="33444">MSHIPSPTERINGCLLGGAIGDALGYRVEFHSWSAIEREFGSGGVRDMHSNLVSDDTQMTLFTAQGLLEARPGKEFGAVRKSYLDWLDTQRLPMPHVHAHGLASEEWLYNRRAPGQACITGLRNGGRPGVNPDSKGCGTVMRSAPFGLMGLSPEAAYDLSARCATITHGHPTAAEAAGAFAMITAHIMNGADLNRAVDDTLLYLQRDPSSSETADALNAAYELAGRIPPEPGSARHLGEGWTAEEALGIGVYCALGAPDPASALTAAVSHGGDSDSTGSVCGNLVGAAFGEGALPDQWKQVEGQATILKIGGRLAKEFH</sequence>
<comment type="caution">
    <text evidence="3">The sequence shown here is derived from an EMBL/GenBank/DDBJ whole genome shotgun (WGS) entry which is preliminary data.</text>
</comment>
<accession>A0ABV8U135</accession>
<organism evidence="3 4">
    <name type="scientific">Salininema proteolyticum</name>
    <dbReference type="NCBI Taxonomy" id="1607685"/>
    <lineage>
        <taxon>Bacteria</taxon>
        <taxon>Bacillati</taxon>
        <taxon>Actinomycetota</taxon>
        <taxon>Actinomycetes</taxon>
        <taxon>Glycomycetales</taxon>
        <taxon>Glycomycetaceae</taxon>
        <taxon>Salininema</taxon>
    </lineage>
</organism>
<gene>
    <name evidence="3" type="ORF">ACFPET_13905</name>
</gene>
<keyword evidence="2" id="KW-0378">Hydrolase</keyword>
<reference evidence="4" key="1">
    <citation type="journal article" date="2019" name="Int. J. Syst. Evol. Microbiol.">
        <title>The Global Catalogue of Microorganisms (GCM) 10K type strain sequencing project: providing services to taxonomists for standard genome sequencing and annotation.</title>
        <authorList>
            <consortium name="The Broad Institute Genomics Platform"/>
            <consortium name="The Broad Institute Genome Sequencing Center for Infectious Disease"/>
            <person name="Wu L."/>
            <person name="Ma J."/>
        </authorList>
    </citation>
    <scope>NUCLEOTIDE SEQUENCE [LARGE SCALE GENOMIC DNA]</scope>
    <source>
        <strain evidence="4">IBRC-M 10908</strain>
    </source>
</reference>
<dbReference type="SUPFAM" id="SSF101478">
    <property type="entry name" value="ADP-ribosylglycohydrolase"/>
    <property type="match status" value="1"/>
</dbReference>
<evidence type="ECO:0000256" key="2">
    <source>
        <dbReference type="ARBA" id="ARBA00022801"/>
    </source>
</evidence>
<dbReference type="PANTHER" id="PTHR16222:SF24">
    <property type="entry name" value="ADP-RIBOSYLHYDROLASE ARH3"/>
    <property type="match status" value="1"/>
</dbReference>
<protein>
    <submittedName>
        <fullName evidence="3">ADP-ribosylglycohydrolase family protein</fullName>
    </submittedName>
</protein>
<dbReference type="InterPro" id="IPR050792">
    <property type="entry name" value="ADP-ribosylglycohydrolase"/>
</dbReference>
<dbReference type="Gene3D" id="1.10.4080.10">
    <property type="entry name" value="ADP-ribosylation/Crystallin J1"/>
    <property type="match status" value="1"/>
</dbReference>
<dbReference type="Proteomes" id="UP001595823">
    <property type="component" value="Unassembled WGS sequence"/>
</dbReference>
<name>A0ABV8U135_9ACTN</name>
<dbReference type="InterPro" id="IPR036705">
    <property type="entry name" value="Ribosyl_crysJ1_sf"/>
</dbReference>
<keyword evidence="4" id="KW-1185">Reference proteome</keyword>
<dbReference type="Pfam" id="PF03747">
    <property type="entry name" value="ADP_ribosyl_GH"/>
    <property type="match status" value="1"/>
</dbReference>
<dbReference type="PANTHER" id="PTHR16222">
    <property type="entry name" value="ADP-RIBOSYLGLYCOHYDROLASE"/>
    <property type="match status" value="1"/>
</dbReference>
<evidence type="ECO:0000313" key="4">
    <source>
        <dbReference type="Proteomes" id="UP001595823"/>
    </source>
</evidence>
<proteinExistence type="inferred from homology"/>